<protein>
    <submittedName>
        <fullName evidence="9">Peptide ABC transporter ATP-binding protein</fullName>
    </submittedName>
</protein>
<dbReference type="GO" id="GO:0005524">
    <property type="term" value="F:ATP binding"/>
    <property type="evidence" value="ECO:0007669"/>
    <property type="project" value="UniProtKB-KW"/>
</dbReference>
<evidence type="ECO:0000259" key="8">
    <source>
        <dbReference type="PROSITE" id="PS50893"/>
    </source>
</evidence>
<evidence type="ECO:0000256" key="2">
    <source>
        <dbReference type="ARBA" id="ARBA00005417"/>
    </source>
</evidence>
<organism evidence="9 10">
    <name type="scientific">Luteimicrobium album</name>
    <dbReference type="NCBI Taxonomy" id="1054550"/>
    <lineage>
        <taxon>Bacteria</taxon>
        <taxon>Bacillati</taxon>
        <taxon>Actinomycetota</taxon>
        <taxon>Actinomycetes</taxon>
        <taxon>Micrococcales</taxon>
        <taxon>Luteimicrobium</taxon>
    </lineage>
</organism>
<evidence type="ECO:0000256" key="5">
    <source>
        <dbReference type="ARBA" id="ARBA00022741"/>
    </source>
</evidence>
<dbReference type="PROSITE" id="PS50893">
    <property type="entry name" value="ABC_TRANSPORTER_2"/>
    <property type="match status" value="1"/>
</dbReference>
<evidence type="ECO:0000256" key="4">
    <source>
        <dbReference type="ARBA" id="ARBA00022475"/>
    </source>
</evidence>
<keyword evidence="4" id="KW-1003">Cell membrane</keyword>
<dbReference type="PROSITE" id="PS00211">
    <property type="entry name" value="ABC_TRANSPORTER_1"/>
    <property type="match status" value="1"/>
</dbReference>
<accession>A0ABQ6I077</accession>
<keyword evidence="6 9" id="KW-0067">ATP-binding</keyword>
<dbReference type="InterPro" id="IPR050388">
    <property type="entry name" value="ABC_Ni/Peptide_Import"/>
</dbReference>
<comment type="similarity">
    <text evidence="2">Belongs to the ABC transporter superfamily.</text>
</comment>
<evidence type="ECO:0000256" key="1">
    <source>
        <dbReference type="ARBA" id="ARBA00004202"/>
    </source>
</evidence>
<dbReference type="Pfam" id="PF08352">
    <property type="entry name" value="oligo_HPY"/>
    <property type="match status" value="1"/>
</dbReference>
<evidence type="ECO:0000256" key="7">
    <source>
        <dbReference type="ARBA" id="ARBA00023136"/>
    </source>
</evidence>
<comment type="caution">
    <text evidence="9">The sequence shown here is derived from an EMBL/GenBank/DDBJ whole genome shotgun (WGS) entry which is preliminary data.</text>
</comment>
<gene>
    <name evidence="9" type="ORF">GCM10025864_18730</name>
</gene>
<dbReference type="RefSeq" id="WP_284292992.1">
    <property type="nucleotide sequence ID" value="NZ_BSUK01000001.1"/>
</dbReference>
<evidence type="ECO:0000313" key="10">
    <source>
        <dbReference type="Proteomes" id="UP001157091"/>
    </source>
</evidence>
<dbReference type="InterPro" id="IPR027417">
    <property type="entry name" value="P-loop_NTPase"/>
</dbReference>
<dbReference type="CDD" id="cd03257">
    <property type="entry name" value="ABC_NikE_OppD_transporters"/>
    <property type="match status" value="1"/>
</dbReference>
<reference evidence="10" key="1">
    <citation type="journal article" date="2019" name="Int. J. Syst. Evol. Microbiol.">
        <title>The Global Catalogue of Microorganisms (GCM) 10K type strain sequencing project: providing services to taxonomists for standard genome sequencing and annotation.</title>
        <authorList>
            <consortium name="The Broad Institute Genomics Platform"/>
            <consortium name="The Broad Institute Genome Sequencing Center for Infectious Disease"/>
            <person name="Wu L."/>
            <person name="Ma J."/>
        </authorList>
    </citation>
    <scope>NUCLEOTIDE SEQUENCE [LARGE SCALE GENOMIC DNA]</scope>
    <source>
        <strain evidence="10">NBRC 106348</strain>
    </source>
</reference>
<dbReference type="SUPFAM" id="SSF52540">
    <property type="entry name" value="P-loop containing nucleoside triphosphate hydrolases"/>
    <property type="match status" value="1"/>
</dbReference>
<evidence type="ECO:0000256" key="3">
    <source>
        <dbReference type="ARBA" id="ARBA00022448"/>
    </source>
</evidence>
<dbReference type="Proteomes" id="UP001157091">
    <property type="component" value="Unassembled WGS sequence"/>
</dbReference>
<dbReference type="InterPro" id="IPR003439">
    <property type="entry name" value="ABC_transporter-like_ATP-bd"/>
</dbReference>
<proteinExistence type="inferred from homology"/>
<name>A0ABQ6I077_9MICO</name>
<keyword evidence="3" id="KW-0813">Transport</keyword>
<dbReference type="InterPro" id="IPR017871">
    <property type="entry name" value="ABC_transporter-like_CS"/>
</dbReference>
<dbReference type="Gene3D" id="3.40.50.300">
    <property type="entry name" value="P-loop containing nucleotide triphosphate hydrolases"/>
    <property type="match status" value="1"/>
</dbReference>
<dbReference type="PANTHER" id="PTHR43297">
    <property type="entry name" value="OLIGOPEPTIDE TRANSPORT ATP-BINDING PROTEIN APPD"/>
    <property type="match status" value="1"/>
</dbReference>
<dbReference type="SMART" id="SM00382">
    <property type="entry name" value="AAA"/>
    <property type="match status" value="1"/>
</dbReference>
<dbReference type="Pfam" id="PF00005">
    <property type="entry name" value="ABC_tran"/>
    <property type="match status" value="1"/>
</dbReference>
<dbReference type="EMBL" id="BSUK01000001">
    <property type="protein sequence ID" value="GMA24114.1"/>
    <property type="molecule type" value="Genomic_DNA"/>
</dbReference>
<sequence>MSAGGPLLEVRDLAVRVRESEGPRLVRDVSFEIAAGERLALVGESGSGKSTVAKALVQLDRTVEVSGSVRFDGRELVGARPGDLRRVRGSGIAMIFQDPMTALNPVRRVLDQVAEPLVIRGVPRREARRLAVAMLDRLGVADAARRAHDYPTAFSGGMRQRVVMAAALVGGPRLLVADEPTTALDVRVQEQVLDLIEEQSRELGLAVLLITHDLGIVAGLADRVAVMRSGALVETRPVDELFADPHHPYTRGLLESVPRIDAAPGQRLRTVADAVDDTRESADA</sequence>
<feature type="domain" description="ABC transporter" evidence="8">
    <location>
        <begin position="8"/>
        <end position="254"/>
    </location>
</feature>
<dbReference type="InterPro" id="IPR003593">
    <property type="entry name" value="AAA+_ATPase"/>
</dbReference>
<evidence type="ECO:0000313" key="9">
    <source>
        <dbReference type="EMBL" id="GMA24114.1"/>
    </source>
</evidence>
<comment type="subcellular location">
    <subcellularLocation>
        <location evidence="1">Cell membrane</location>
        <topology evidence="1">Peripheral membrane protein</topology>
    </subcellularLocation>
</comment>
<keyword evidence="7" id="KW-0472">Membrane</keyword>
<dbReference type="PANTHER" id="PTHR43297:SF2">
    <property type="entry name" value="DIPEPTIDE TRANSPORT ATP-BINDING PROTEIN DPPD"/>
    <property type="match status" value="1"/>
</dbReference>
<keyword evidence="10" id="KW-1185">Reference proteome</keyword>
<evidence type="ECO:0000256" key="6">
    <source>
        <dbReference type="ARBA" id="ARBA00022840"/>
    </source>
</evidence>
<keyword evidence="5" id="KW-0547">Nucleotide-binding</keyword>
<dbReference type="InterPro" id="IPR013563">
    <property type="entry name" value="Oligopep_ABC_C"/>
</dbReference>